<organism evidence="1 2">
    <name type="scientific">Orenia metallireducens</name>
    <dbReference type="NCBI Taxonomy" id="1413210"/>
    <lineage>
        <taxon>Bacteria</taxon>
        <taxon>Bacillati</taxon>
        <taxon>Bacillota</taxon>
        <taxon>Clostridia</taxon>
        <taxon>Halanaerobiales</taxon>
        <taxon>Halobacteroidaceae</taxon>
        <taxon>Orenia</taxon>
    </lineage>
</organism>
<dbReference type="AlphaFoldDB" id="A0A285F1H4"/>
<protein>
    <submittedName>
        <fullName evidence="1">Uncharacterized protein</fullName>
    </submittedName>
</protein>
<accession>A0A285F1H4</accession>
<proteinExistence type="predicted"/>
<dbReference type="OrthoDB" id="7831428at2"/>
<dbReference type="Proteomes" id="UP000219573">
    <property type="component" value="Unassembled WGS sequence"/>
</dbReference>
<keyword evidence="2" id="KW-1185">Reference proteome</keyword>
<evidence type="ECO:0000313" key="1">
    <source>
        <dbReference type="EMBL" id="SNY05149.1"/>
    </source>
</evidence>
<evidence type="ECO:0000313" key="2">
    <source>
        <dbReference type="Proteomes" id="UP000219573"/>
    </source>
</evidence>
<dbReference type="EMBL" id="OBDZ01000001">
    <property type="protein sequence ID" value="SNY05149.1"/>
    <property type="molecule type" value="Genomic_DNA"/>
</dbReference>
<reference evidence="2" key="1">
    <citation type="submission" date="2017-09" db="EMBL/GenBank/DDBJ databases">
        <authorList>
            <person name="Varghese N."/>
            <person name="Submissions S."/>
        </authorList>
    </citation>
    <scope>NUCLEOTIDE SEQUENCE [LARGE SCALE GENOMIC DNA]</scope>
    <source>
        <strain evidence="2">MSL47</strain>
    </source>
</reference>
<gene>
    <name evidence="1" type="ORF">SAMN06265827_1011</name>
</gene>
<dbReference type="RefSeq" id="WP_097016060.1">
    <property type="nucleotide sequence ID" value="NZ_OBDZ01000001.1"/>
</dbReference>
<sequence>MKKKIISLTLIIIFLFTFAVTAETLTKEKILIQLKKISQISDDKDRLLAYDTFIKNLALQDDSLKGKGKWISHSKTDPLTDKQIIIFKLVDENPNILSKKTLFIRYQNGQTQLFISWNEYLGDNLLVKYRFDKETVEQRNWLLSADGTATFYPGNPIEFINKIMKAIQQLPTRSR</sequence>
<name>A0A285F1H4_9FIRM</name>